<keyword evidence="1" id="KW-0812">Transmembrane</keyword>
<keyword evidence="3" id="KW-1185">Reference proteome</keyword>
<feature type="transmembrane region" description="Helical" evidence="1">
    <location>
        <begin position="54"/>
        <end position="75"/>
    </location>
</feature>
<proteinExistence type="predicted"/>
<evidence type="ECO:0000313" key="3">
    <source>
        <dbReference type="Proteomes" id="UP001235712"/>
    </source>
</evidence>
<reference evidence="2 3" key="1">
    <citation type="submission" date="2023-07" db="EMBL/GenBank/DDBJ databases">
        <title>Sequencing the genomes of 1000 actinobacteria strains.</title>
        <authorList>
            <person name="Klenk H.-P."/>
        </authorList>
    </citation>
    <scope>NUCLEOTIDE SEQUENCE [LARGE SCALE GENOMIC DNA]</scope>
    <source>
        <strain evidence="2 3">DSM 44388</strain>
    </source>
</reference>
<dbReference type="RefSeq" id="WP_307250968.1">
    <property type="nucleotide sequence ID" value="NZ_JAUSQZ010000001.1"/>
</dbReference>
<name>A0ABT9PFT2_9ACTN</name>
<dbReference type="EMBL" id="JAUSQZ010000001">
    <property type="protein sequence ID" value="MDP9831317.1"/>
    <property type="molecule type" value="Genomic_DNA"/>
</dbReference>
<sequence>MAGTKEQHPKPAEQDFHDPYGHGHSVAAWVAVVIVLVGALLASIAVGIGFTDYLWLFITGMVIACVVGPAAGKVLGAMGFGAQRH</sequence>
<evidence type="ECO:0000313" key="2">
    <source>
        <dbReference type="EMBL" id="MDP9831317.1"/>
    </source>
</evidence>
<evidence type="ECO:0000256" key="1">
    <source>
        <dbReference type="SAM" id="Phobius"/>
    </source>
</evidence>
<organism evidence="2 3">
    <name type="scientific">Kineosporia succinea</name>
    <dbReference type="NCBI Taxonomy" id="84632"/>
    <lineage>
        <taxon>Bacteria</taxon>
        <taxon>Bacillati</taxon>
        <taxon>Actinomycetota</taxon>
        <taxon>Actinomycetes</taxon>
        <taxon>Kineosporiales</taxon>
        <taxon>Kineosporiaceae</taxon>
        <taxon>Kineosporia</taxon>
    </lineage>
</organism>
<gene>
    <name evidence="2" type="ORF">J2S57_007066</name>
</gene>
<dbReference type="NCBIfam" id="NF041681">
    <property type="entry name" value="HGxxPAAW"/>
    <property type="match status" value="1"/>
</dbReference>
<comment type="caution">
    <text evidence="2">The sequence shown here is derived from an EMBL/GenBank/DDBJ whole genome shotgun (WGS) entry which is preliminary data.</text>
</comment>
<keyword evidence="1" id="KW-1133">Transmembrane helix</keyword>
<keyword evidence="1" id="KW-0472">Membrane</keyword>
<accession>A0ABT9PFT2</accession>
<feature type="transmembrane region" description="Helical" evidence="1">
    <location>
        <begin position="26"/>
        <end position="48"/>
    </location>
</feature>
<protein>
    <submittedName>
        <fullName evidence="2">Uncharacterized protein</fullName>
    </submittedName>
</protein>
<dbReference type="Proteomes" id="UP001235712">
    <property type="component" value="Unassembled WGS sequence"/>
</dbReference>